<proteinExistence type="predicted"/>
<dbReference type="SUPFAM" id="SSF52980">
    <property type="entry name" value="Restriction endonuclease-like"/>
    <property type="match status" value="1"/>
</dbReference>
<dbReference type="AlphaFoldDB" id="H5XTQ4"/>
<sequence length="192" mass="21857">MSKSALTQREHYNYTDYLSWVNGKRCELIDGIPVDMAPAPSRMHQKVLGDLYNQFYNFLKNKPCEVYIAPFDVRLPNSGEQDETSSTVVQPDLVVVCDPEKLDDRGCKGVPDLVIEVLSPETAKKDLSIKLHLYERTGVSQYWIVHPVDKTVMVFMLDERNQYSKPSVFGAGEQIRVEQLNSLVIDLATVFK</sequence>
<name>H5XTQ4_9FIRM</name>
<dbReference type="Pfam" id="PF05685">
    <property type="entry name" value="Uma2"/>
    <property type="match status" value="1"/>
</dbReference>
<protein>
    <recommendedName>
        <fullName evidence="1">Putative restriction endonuclease domain-containing protein</fullName>
    </recommendedName>
</protein>
<dbReference type="EMBL" id="CM001441">
    <property type="protein sequence ID" value="EHQ88787.1"/>
    <property type="molecule type" value="Genomic_DNA"/>
</dbReference>
<evidence type="ECO:0000313" key="2">
    <source>
        <dbReference type="EMBL" id="EHQ88787.1"/>
    </source>
</evidence>
<dbReference type="CDD" id="cd06260">
    <property type="entry name" value="DUF820-like"/>
    <property type="match status" value="1"/>
</dbReference>
<dbReference type="OrthoDB" id="9798254at2"/>
<reference evidence="2 3" key="1">
    <citation type="submission" date="2011-11" db="EMBL/GenBank/DDBJ databases">
        <title>The Noncontiguous Finished genome of Desulfosporosinus youngiae DSM 17734.</title>
        <authorList>
            <consortium name="US DOE Joint Genome Institute (JGI-PGF)"/>
            <person name="Lucas S."/>
            <person name="Han J."/>
            <person name="Lapidus A."/>
            <person name="Cheng J.-F."/>
            <person name="Goodwin L."/>
            <person name="Pitluck S."/>
            <person name="Peters L."/>
            <person name="Ovchinnikova G."/>
            <person name="Lu M."/>
            <person name="Land M.L."/>
            <person name="Hauser L."/>
            <person name="Pester M."/>
            <person name="Spring S."/>
            <person name="Ollivier B."/>
            <person name="Rattei T."/>
            <person name="Klenk H.-P."/>
            <person name="Wagner M."/>
            <person name="Loy A."/>
            <person name="Woyke T.J."/>
        </authorList>
    </citation>
    <scope>NUCLEOTIDE SEQUENCE [LARGE SCALE GENOMIC DNA]</scope>
    <source>
        <strain evidence="2 3">DSM 17734</strain>
    </source>
</reference>
<dbReference type="Gene3D" id="3.90.1570.10">
    <property type="entry name" value="tt1808, chain A"/>
    <property type="match status" value="1"/>
</dbReference>
<dbReference type="RefSeq" id="WP_007781602.1">
    <property type="nucleotide sequence ID" value="NZ_CM001441.1"/>
</dbReference>
<organism evidence="2 3">
    <name type="scientific">Desulfosporosinus youngiae DSM 17734</name>
    <dbReference type="NCBI Taxonomy" id="768710"/>
    <lineage>
        <taxon>Bacteria</taxon>
        <taxon>Bacillati</taxon>
        <taxon>Bacillota</taxon>
        <taxon>Clostridia</taxon>
        <taxon>Eubacteriales</taxon>
        <taxon>Desulfitobacteriaceae</taxon>
        <taxon>Desulfosporosinus</taxon>
    </lineage>
</organism>
<feature type="domain" description="Putative restriction endonuclease" evidence="1">
    <location>
        <begin position="16"/>
        <end position="183"/>
    </location>
</feature>
<dbReference type="PANTHER" id="PTHR36558">
    <property type="entry name" value="GLR1098 PROTEIN"/>
    <property type="match status" value="1"/>
</dbReference>
<dbReference type="eggNOG" id="COG4636">
    <property type="taxonomic scope" value="Bacteria"/>
</dbReference>
<evidence type="ECO:0000259" key="1">
    <source>
        <dbReference type="Pfam" id="PF05685"/>
    </source>
</evidence>
<dbReference type="InterPro" id="IPR012296">
    <property type="entry name" value="Nuclease_put_TT1808"/>
</dbReference>
<dbReference type="Proteomes" id="UP000005104">
    <property type="component" value="Chromosome"/>
</dbReference>
<dbReference type="InterPro" id="IPR008538">
    <property type="entry name" value="Uma2"/>
</dbReference>
<dbReference type="HOGENOM" id="CLU_076312_0_2_9"/>
<dbReference type="PANTHER" id="PTHR36558:SF1">
    <property type="entry name" value="RESTRICTION ENDONUCLEASE DOMAIN-CONTAINING PROTEIN-RELATED"/>
    <property type="match status" value="1"/>
</dbReference>
<accession>H5XTQ4</accession>
<gene>
    <name evidence="2" type="ORF">DesyoDRAFT_1658</name>
</gene>
<evidence type="ECO:0000313" key="3">
    <source>
        <dbReference type="Proteomes" id="UP000005104"/>
    </source>
</evidence>
<keyword evidence="3" id="KW-1185">Reference proteome</keyword>
<dbReference type="InterPro" id="IPR011335">
    <property type="entry name" value="Restrct_endonuc-II-like"/>
</dbReference>